<comment type="caution">
    <text evidence="1">The sequence shown here is derived from an EMBL/GenBank/DDBJ whole genome shotgun (WGS) entry which is preliminary data.</text>
</comment>
<dbReference type="EMBL" id="JBHSHL010000050">
    <property type="protein sequence ID" value="MFC4805443.1"/>
    <property type="molecule type" value="Genomic_DNA"/>
</dbReference>
<organism evidence="1 2">
    <name type="scientific">Filifactor villosus</name>
    <dbReference type="NCBI Taxonomy" id="29374"/>
    <lineage>
        <taxon>Bacteria</taxon>
        <taxon>Bacillati</taxon>
        <taxon>Bacillota</taxon>
        <taxon>Clostridia</taxon>
        <taxon>Peptostreptococcales</taxon>
        <taxon>Filifactoraceae</taxon>
        <taxon>Filifactor</taxon>
    </lineage>
</organism>
<name>A0ABV9QNB5_9FIRM</name>
<sequence length="480" mass="55255">MKKYKVVIYSLLLVVAMVFSFSLRPETVNGLGGKARYEKLDAKKDLVHLSKQVQKLKIRDYKLSDGQIQTGVVIRIPNLTIKSADARYFNSQMENFARYTIQNYKNKIKDGSKWYSNVDYKVYRKGDLLSLVIFSYDNEGKKKYSRLEDYSINDLSVINIDLNTGRKLSEKEMLQKFELHDFEERIIAYIHSQFPLNDVKNGDRIAVAKHKFGISKSMEVLWRGLYERKPTGDKDTTYWVLYGKSDRPNLFYSEQEKALLANVKLISYEGKKKNFQTQEGGFLFKNADISKIEPKKTSLNPTYEYYAKKNGIDPTSKSAPLLLSGFIGYSQSKDVPYLFQGIMEKAKPDLQKLSFMETQHPGEPPIKGDELYILIPKYEEVSLSYLVVEPDMEKGQASSFYSMDSMGDMLLKANFSDLFSDCEITVTYKDRKFKYEPYQSLKDGSNMVVDGVADITDVIEKDRSKQAGEASKFLSEFIYP</sequence>
<keyword evidence="2" id="KW-1185">Reference proteome</keyword>
<dbReference type="RefSeq" id="WP_379789005.1">
    <property type="nucleotide sequence ID" value="NZ_JBHSHL010000050.1"/>
</dbReference>
<reference evidence="2" key="1">
    <citation type="journal article" date="2019" name="Int. J. Syst. Evol. Microbiol.">
        <title>The Global Catalogue of Microorganisms (GCM) 10K type strain sequencing project: providing services to taxonomists for standard genome sequencing and annotation.</title>
        <authorList>
            <consortium name="The Broad Institute Genomics Platform"/>
            <consortium name="The Broad Institute Genome Sequencing Center for Infectious Disease"/>
            <person name="Wu L."/>
            <person name="Ma J."/>
        </authorList>
    </citation>
    <scope>NUCLEOTIDE SEQUENCE [LARGE SCALE GENOMIC DNA]</scope>
    <source>
        <strain evidence="2">CCUG 46385</strain>
    </source>
</reference>
<protein>
    <submittedName>
        <fullName evidence="1">Uncharacterized protein</fullName>
    </submittedName>
</protein>
<accession>A0ABV9QNB5</accession>
<dbReference type="Proteomes" id="UP001595916">
    <property type="component" value="Unassembled WGS sequence"/>
</dbReference>
<proteinExistence type="predicted"/>
<evidence type="ECO:0000313" key="2">
    <source>
        <dbReference type="Proteomes" id="UP001595916"/>
    </source>
</evidence>
<gene>
    <name evidence="1" type="ORF">ACFO4R_10160</name>
</gene>
<evidence type="ECO:0000313" key="1">
    <source>
        <dbReference type="EMBL" id="MFC4805443.1"/>
    </source>
</evidence>